<dbReference type="SUPFAM" id="SSF159941">
    <property type="entry name" value="MM3350-like"/>
    <property type="match status" value="1"/>
</dbReference>
<dbReference type="EMBL" id="KI271611">
    <property type="protein sequence ID" value="ERL63856.1"/>
    <property type="molecule type" value="Genomic_DNA"/>
</dbReference>
<dbReference type="eggNOG" id="COG4974">
    <property type="taxonomic scope" value="Bacteria"/>
</dbReference>
<reference evidence="4" key="1">
    <citation type="journal article" date="2013" name="Genome Announc.">
        <title>Whole-Genome Sequencing of Lactobacillus shenzhenensis Strain LY-73T.</title>
        <authorList>
            <person name="Lin Z."/>
            <person name="Liu Z."/>
            <person name="Yang R."/>
            <person name="Zou Y."/>
            <person name="Wan D."/>
            <person name="Chen J."/>
            <person name="Guo M."/>
            <person name="Zhao J."/>
            <person name="Fang C."/>
            <person name="Yang R."/>
            <person name="Liu F."/>
        </authorList>
    </citation>
    <scope>NUCLEOTIDE SEQUENCE [LARGE SCALE GENOMIC DNA]</scope>
    <source>
        <strain evidence="4">LY-73</strain>
    </source>
</reference>
<evidence type="ECO:0000313" key="4">
    <source>
        <dbReference type="Proteomes" id="UP000030647"/>
    </source>
</evidence>
<evidence type="ECO:0000256" key="1">
    <source>
        <dbReference type="SAM" id="Coils"/>
    </source>
</evidence>
<dbReference type="HOGENOM" id="CLU_606621_0_0_9"/>
<feature type="domain" description="Plasmid pRiA4b Orf3-like" evidence="2">
    <location>
        <begin position="8"/>
        <end position="141"/>
    </location>
</feature>
<dbReference type="InterPro" id="IPR024047">
    <property type="entry name" value="MM3350-like_sf"/>
</dbReference>
<keyword evidence="4" id="KW-1185">Reference proteome</keyword>
<name>U4TGH1_9LACO</name>
<dbReference type="STRING" id="1231336.L248_2090"/>
<protein>
    <recommendedName>
        <fullName evidence="2">Plasmid pRiA4b Orf3-like domain-containing protein</fullName>
    </recommendedName>
</protein>
<dbReference type="PANTHER" id="PTHR41878">
    <property type="entry name" value="LEXA REPRESSOR-RELATED"/>
    <property type="match status" value="1"/>
</dbReference>
<dbReference type="AlphaFoldDB" id="U4TGH1"/>
<gene>
    <name evidence="3" type="ORF">L248_2090</name>
</gene>
<accession>U4TGH1</accession>
<proteinExistence type="predicted"/>
<dbReference type="Gene3D" id="3.10.290.30">
    <property type="entry name" value="MM3350-like"/>
    <property type="match status" value="1"/>
</dbReference>
<dbReference type="RefSeq" id="WP_022530844.1">
    <property type="nucleotide sequence ID" value="NZ_KI271611.1"/>
</dbReference>
<dbReference type="InterPro" id="IPR021247">
    <property type="entry name" value="DUF2785"/>
</dbReference>
<dbReference type="Pfam" id="PF07929">
    <property type="entry name" value="PRiA4_ORF3"/>
    <property type="match status" value="1"/>
</dbReference>
<organism evidence="3 4">
    <name type="scientific">Schleiferilactobacillus shenzhenensis LY-73</name>
    <dbReference type="NCBI Taxonomy" id="1231336"/>
    <lineage>
        <taxon>Bacteria</taxon>
        <taxon>Bacillati</taxon>
        <taxon>Bacillota</taxon>
        <taxon>Bacilli</taxon>
        <taxon>Lactobacillales</taxon>
        <taxon>Lactobacillaceae</taxon>
        <taxon>Schleiferilactobacillus</taxon>
    </lineage>
</organism>
<keyword evidence="1" id="KW-0175">Coiled coil</keyword>
<evidence type="ECO:0000259" key="2">
    <source>
        <dbReference type="Pfam" id="PF07929"/>
    </source>
</evidence>
<feature type="coiled-coil region" evidence="1">
    <location>
        <begin position="276"/>
        <end position="303"/>
    </location>
</feature>
<dbReference type="InterPro" id="IPR012912">
    <property type="entry name" value="Plasmid_pRiA4b_Orf3-like"/>
</dbReference>
<dbReference type="Proteomes" id="UP000030647">
    <property type="component" value="Unassembled WGS sequence"/>
</dbReference>
<dbReference type="Pfam" id="PF10978">
    <property type="entry name" value="DUF2785"/>
    <property type="match status" value="1"/>
</dbReference>
<sequence>MPRKKKQYLQLKIQLQDERPPLWRRVVVPMAFTLEQLHAVIQIAFDWQNAHLHHFWATQNKRVFYVPEIDPDFGLEQHLAGETKAFSLLDKGNVMYEYDFGDSWEHLIHLEKILQVSDLNGVSAPFCLTGRGAAKLENSRGEANDDGEPFNREAINQALQAAFPTETVMPAKYTIEEADRPFANDEEPESGDSVSVLDNAITQLTDSTGELPLEAADFLASGLANGELTKTEQRHLAQRLIEERLTLYQIGDKSGPSIISRDAVAIVLSELLLNDRDKAVLTKQQLNALFDQAEQRLVQERNTTDIVDDQRGIESALTVMADVLQNPRYPQERANNIALVVRAMLENLEAPFVGKEPEMIAGLFLELVALGKISDTVLTRQIEEISTSLDKLWMSDHRSDAESEYRVVAWQRVLAAMNVLFANAPGFDKLRQFLYKTSRGYLVSLMGLDEQ</sequence>
<evidence type="ECO:0000313" key="3">
    <source>
        <dbReference type="EMBL" id="ERL63856.1"/>
    </source>
</evidence>
<dbReference type="PANTHER" id="PTHR41878:SF1">
    <property type="entry name" value="TNPR PROTEIN"/>
    <property type="match status" value="1"/>
</dbReference>
<dbReference type="OrthoDB" id="9801392at2"/>